<keyword evidence="2" id="KW-1185">Reference proteome</keyword>
<dbReference type="EMBL" id="JAAIUW010000005">
    <property type="protein sequence ID" value="KAF7831045.1"/>
    <property type="molecule type" value="Genomic_DNA"/>
</dbReference>
<dbReference type="AlphaFoldDB" id="A0A834TYS7"/>
<name>A0A834TYS7_9FABA</name>
<gene>
    <name evidence="1" type="ORF">G2W53_013378</name>
</gene>
<organism evidence="1 2">
    <name type="scientific">Senna tora</name>
    <dbReference type="NCBI Taxonomy" id="362788"/>
    <lineage>
        <taxon>Eukaryota</taxon>
        <taxon>Viridiplantae</taxon>
        <taxon>Streptophyta</taxon>
        <taxon>Embryophyta</taxon>
        <taxon>Tracheophyta</taxon>
        <taxon>Spermatophyta</taxon>
        <taxon>Magnoliopsida</taxon>
        <taxon>eudicotyledons</taxon>
        <taxon>Gunneridae</taxon>
        <taxon>Pentapetalae</taxon>
        <taxon>rosids</taxon>
        <taxon>fabids</taxon>
        <taxon>Fabales</taxon>
        <taxon>Fabaceae</taxon>
        <taxon>Caesalpinioideae</taxon>
        <taxon>Cassia clade</taxon>
        <taxon>Senna</taxon>
    </lineage>
</organism>
<reference evidence="1" key="1">
    <citation type="submission" date="2020-09" db="EMBL/GenBank/DDBJ databases">
        <title>Genome-Enabled Discovery of Anthraquinone Biosynthesis in Senna tora.</title>
        <authorList>
            <person name="Kang S.-H."/>
            <person name="Pandey R.P."/>
            <person name="Lee C.-M."/>
            <person name="Sim J.-S."/>
            <person name="Jeong J.-T."/>
            <person name="Choi B.-S."/>
            <person name="Jung M."/>
            <person name="Ginzburg D."/>
            <person name="Zhao K."/>
            <person name="Won S.Y."/>
            <person name="Oh T.-J."/>
            <person name="Yu Y."/>
            <person name="Kim N.-H."/>
            <person name="Lee O.R."/>
            <person name="Lee T.-H."/>
            <person name="Bashyal P."/>
            <person name="Kim T.-S."/>
            <person name="Lee W.-H."/>
            <person name="Kawkins C."/>
            <person name="Kim C.-K."/>
            <person name="Kim J.S."/>
            <person name="Ahn B.O."/>
            <person name="Rhee S.Y."/>
            <person name="Sohng J.K."/>
        </authorList>
    </citation>
    <scope>NUCLEOTIDE SEQUENCE</scope>
    <source>
        <tissue evidence="1">Leaf</tissue>
    </source>
</reference>
<accession>A0A834TYS7</accession>
<evidence type="ECO:0000313" key="2">
    <source>
        <dbReference type="Proteomes" id="UP000634136"/>
    </source>
</evidence>
<protein>
    <submittedName>
        <fullName evidence="1">Uncharacterized protein</fullName>
    </submittedName>
</protein>
<proteinExistence type="predicted"/>
<dbReference type="Proteomes" id="UP000634136">
    <property type="component" value="Unassembled WGS sequence"/>
</dbReference>
<comment type="caution">
    <text evidence="1">The sequence shown here is derived from an EMBL/GenBank/DDBJ whole genome shotgun (WGS) entry which is preliminary data.</text>
</comment>
<evidence type="ECO:0000313" key="1">
    <source>
        <dbReference type="EMBL" id="KAF7831045.1"/>
    </source>
</evidence>
<sequence>MASASAFARPEFSDRGLSLFVLFGLFFGRPQINGKLQGEYPVVNFSRLSPSS</sequence>